<dbReference type="Pfam" id="PF13403">
    <property type="entry name" value="Hint_2"/>
    <property type="match status" value="1"/>
</dbReference>
<accession>G2I652</accession>
<dbReference type="InterPro" id="IPR028992">
    <property type="entry name" value="Hedgehog/Intein_dom"/>
</dbReference>
<dbReference type="SUPFAM" id="SSF51294">
    <property type="entry name" value="Hedgehog/intein (Hint) domain"/>
    <property type="match status" value="1"/>
</dbReference>
<name>G2I652_KOMMN</name>
<dbReference type="Gene3D" id="2.170.16.10">
    <property type="entry name" value="Hedgehog/Intein (Hint) domain"/>
    <property type="match status" value="1"/>
</dbReference>
<dbReference type="AlphaFoldDB" id="G2I652"/>
<feature type="domain" description="Hedgehog/Intein (Hint)" evidence="1">
    <location>
        <begin position="290"/>
        <end position="429"/>
    </location>
</feature>
<protein>
    <submittedName>
        <fullName evidence="2">Outer membrane protein</fullName>
    </submittedName>
</protein>
<dbReference type="STRING" id="634177.GLX_11870"/>
<dbReference type="InterPro" id="IPR036844">
    <property type="entry name" value="Hint_dom_sf"/>
</dbReference>
<dbReference type="eggNOG" id="COG3210">
    <property type="taxonomic scope" value="Bacteria"/>
</dbReference>
<evidence type="ECO:0000313" key="3">
    <source>
        <dbReference type="Proteomes" id="UP000009044"/>
    </source>
</evidence>
<dbReference type="PATRIC" id="fig|634177.7.peg.1368"/>
<dbReference type="HOGENOM" id="CLU_021890_1_0_5"/>
<proteinExistence type="predicted"/>
<organism evidence="2 3">
    <name type="scientific">Komagataeibacter medellinensis (strain NBRC 3288 / BCRC 11682 / LMG 1693 / Kondo 51)</name>
    <name type="common">Gluconacetobacter medellinensis</name>
    <dbReference type="NCBI Taxonomy" id="634177"/>
    <lineage>
        <taxon>Bacteria</taxon>
        <taxon>Pseudomonadati</taxon>
        <taxon>Pseudomonadota</taxon>
        <taxon>Alphaproteobacteria</taxon>
        <taxon>Acetobacterales</taxon>
        <taxon>Acetobacteraceae</taxon>
        <taxon>Komagataeibacter</taxon>
    </lineage>
</organism>
<dbReference type="Proteomes" id="UP000009044">
    <property type="component" value="Chromosome"/>
</dbReference>
<gene>
    <name evidence="2" type="ordered locus">GLX_11870</name>
</gene>
<dbReference type="KEGG" id="gxy:GLX_11870"/>
<sequence>MDINMTTATTASGVTYSETGTTIGIPFLLTTTSYDVTITDADGNTIQTLDGINTGIDLLQLKVAPTGDVVTGSDSITTLVGLIGGNYVSMPGSTGAINVVASAISGNTYYIGGDTNINILVNALSGNTVNIYGGTATFSGNLVLGLLAGSTINIGYGGTYDGGSNLISILTGSTVNFKDGGGTLVLNADNSALNLIAANGVSGITFNNYDPSLDTIQLKNTTAPIDHYTITGDSTKTITLYGRDGSEVAAYQVSMSPDASLANGNYSVADGGTDNPLQISYVGGNTDIGVCFLPDTMIRTPAGDVAVQDINVGDEVVTYTAGQPQARRVVWTGTARATVRPGLPDDEAGYPVRIVKDAIADGIPYRDMLITAEHSLFLEGGFVPVRMLVNGRSIFYDHSITTYDYYHIETEQHAVIMADGMLTESYLDTGNRHTFRSSGTIVSIGRGPVRSWAKDAAAPLLVAPEVVGPLYHQFETRARETLHEIRVTPPVMTHDADVHLIADNGAVIRQMRQNRGFSIFMIPPGVRSVSIMSRTSRPCDAIGPYVDDRRQLGVLIGEIRLFEGSVAYTLSSHLDKGVAEGWHASGDGRCRWSNGRAELALGPRHPTLMGLLCLEIIAGGPYADMPATGTDDLQRLTA</sequence>
<evidence type="ECO:0000259" key="1">
    <source>
        <dbReference type="Pfam" id="PF13403"/>
    </source>
</evidence>
<reference evidence="3" key="1">
    <citation type="journal article" date="2011" name="J. Bacteriol.">
        <title>Complete genome sequence of NBRC 3288, a unique cellulose-nonproducing strain of Gluconacetobacter xylinus isolated from vinegar.</title>
        <authorList>
            <person name="Ogino H."/>
            <person name="Azuma Y."/>
            <person name="Hosoyama A."/>
            <person name="Nakazawa H."/>
            <person name="Matsutani M."/>
            <person name="Hasegawa A."/>
            <person name="Otsuyama K."/>
            <person name="Matsushita K."/>
            <person name="Fujita N."/>
            <person name="Shirai M."/>
        </authorList>
    </citation>
    <scope>NUCLEOTIDE SEQUENCE [LARGE SCALE GENOMIC DNA]</scope>
    <source>
        <strain evidence="3">NBRC 3288 / BCRC 11682 / LMG 1693</strain>
    </source>
</reference>
<evidence type="ECO:0000313" key="2">
    <source>
        <dbReference type="EMBL" id="BAK83599.1"/>
    </source>
</evidence>
<dbReference type="EMBL" id="AP012159">
    <property type="protein sequence ID" value="BAK83599.1"/>
    <property type="molecule type" value="Genomic_DNA"/>
</dbReference>